<evidence type="ECO:0000256" key="3">
    <source>
        <dbReference type="ARBA" id="ARBA00022737"/>
    </source>
</evidence>
<evidence type="ECO:0000256" key="4">
    <source>
        <dbReference type="ARBA" id="ARBA00022771"/>
    </source>
</evidence>
<accession>A0A804JNQ6</accession>
<evidence type="ECO:0000259" key="11">
    <source>
        <dbReference type="PROSITE" id="PS50157"/>
    </source>
</evidence>
<evidence type="ECO:0000313" key="12">
    <source>
        <dbReference type="EMBL" id="CAG1848289.1"/>
    </source>
</evidence>
<evidence type="ECO:0000256" key="7">
    <source>
        <dbReference type="ARBA" id="ARBA00023163"/>
    </source>
</evidence>
<dbReference type="InParanoid" id="A0A804JNQ6"/>
<sequence length="674" mass="73307">MWSSLPWITREGVGGATDPDAEVVALQPEDLLATGRYICEVCGKGFQRDQNLQLHMRTHNINWELKKSGGTPARRKAYICPVPTCVYNDRSRALSDITGIKKHFNRKHGTKNLICPQCSKPYAVEADLKAHLKNHILRDHQCECGSTFSRKNSYEAHRAFCCKLLEESMKLPSSVAGEPSTRADVDVFGGNFELPDMNEQLVYTNIGFTSPQEAPLRVEATAEQPNAVLNDDRDAPSAGQLNRSVAMLPDDPDFVASLPVCLTRLLKSRYDEVLCMYSSSGTYGGMAQVASPPLAANHSFSNASLDELREENGLNGKSSTFDFFGGSSSSFMDHGAPSTEESQGLGPHLSLSNVCAYGKREQNSVAANSTVYNDFLSLSESLTLSASFFDAGKESYYAGIDEPMLASLVCMNSIHQPHLASTFTESSATALLQKAGVMNATMSMPASTCFPGQAMSTESILNMEQFQIQQEKNFPPGDSSTSHFLTLTPNHQTDPRKSSIHSYQQQENWISDPSRSAFQLYQHDRSTASNKPASSSFFCDAVKSMDSYSKLKDLQWSTQEKAPTDFTDFFTSSTGKKPTEEDGGAGNAVLGFPAAEPIMAPYALPSETAPENRGTETGWNRRVEAVAPPPSSSMNQNGDGVTMDLLGMGGEGAEAGGYSEDQMGFFFGNGGCFW</sequence>
<dbReference type="Pfam" id="PF22995">
    <property type="entry name" value="C2CH-3rd_BIRD-IDD"/>
    <property type="match status" value="1"/>
</dbReference>
<dbReference type="InterPro" id="IPR036236">
    <property type="entry name" value="Znf_C2H2_sf"/>
</dbReference>
<keyword evidence="3" id="KW-0677">Repeat</keyword>
<evidence type="ECO:0000256" key="8">
    <source>
        <dbReference type="ARBA" id="ARBA00023242"/>
    </source>
</evidence>
<dbReference type="PROSITE" id="PS00028">
    <property type="entry name" value="ZINC_FINGER_C2H2_1"/>
    <property type="match status" value="2"/>
</dbReference>
<evidence type="ECO:0000313" key="13">
    <source>
        <dbReference type="EnsemblPlants" id="Ma06_p34640.1"/>
    </source>
</evidence>
<gene>
    <name evidence="12" type="ORF">GSMUA_180840.1</name>
</gene>
<dbReference type="SMART" id="SM00355">
    <property type="entry name" value="ZnF_C2H2"/>
    <property type="match status" value="3"/>
</dbReference>
<dbReference type="OrthoDB" id="7734462at2759"/>
<evidence type="ECO:0000256" key="1">
    <source>
        <dbReference type="ARBA" id="ARBA00006991"/>
    </source>
</evidence>
<evidence type="ECO:0000256" key="6">
    <source>
        <dbReference type="ARBA" id="ARBA00023015"/>
    </source>
</evidence>
<keyword evidence="4 9" id="KW-0863">Zinc-finger</keyword>
<dbReference type="PANTHER" id="PTHR10593:SF239">
    <property type="entry name" value="C2H2-TYPE DOMAIN-CONTAINING PROTEIN"/>
    <property type="match status" value="1"/>
</dbReference>
<dbReference type="InterPro" id="IPR055185">
    <property type="entry name" value="C2CH-4th_BIRD-IDD"/>
</dbReference>
<dbReference type="FunFam" id="3.30.160.60:FF:000761">
    <property type="entry name" value="Zinc finger protein 449"/>
    <property type="match status" value="1"/>
</dbReference>
<feature type="region of interest" description="Disordered" evidence="10">
    <location>
        <begin position="472"/>
        <end position="506"/>
    </location>
</feature>
<keyword evidence="8" id="KW-0539">Nucleus</keyword>
<dbReference type="GO" id="GO:0003700">
    <property type="term" value="F:DNA-binding transcription factor activity"/>
    <property type="evidence" value="ECO:0000318"/>
    <property type="project" value="GO_Central"/>
</dbReference>
<feature type="compositionally biased region" description="Polar residues" evidence="10">
    <location>
        <begin position="472"/>
        <end position="492"/>
    </location>
</feature>
<evidence type="ECO:0000256" key="9">
    <source>
        <dbReference type="PROSITE-ProRule" id="PRU00042"/>
    </source>
</evidence>
<dbReference type="Pfam" id="PF22992">
    <property type="entry name" value="C2CH-4th_BIRD-IDD"/>
    <property type="match status" value="1"/>
</dbReference>
<dbReference type="Proteomes" id="UP000012960">
    <property type="component" value="Unplaced"/>
</dbReference>
<protein>
    <submittedName>
        <fullName evidence="12">(wild Malaysian banana) hypothetical protein</fullName>
    </submittedName>
</protein>
<evidence type="ECO:0000313" key="14">
    <source>
        <dbReference type="Proteomes" id="UP000012960"/>
    </source>
</evidence>
<reference evidence="12" key="1">
    <citation type="submission" date="2021-03" db="EMBL/GenBank/DDBJ databases">
        <authorList>
            <consortium name="Genoscope - CEA"/>
            <person name="William W."/>
        </authorList>
    </citation>
    <scope>NUCLEOTIDE SEQUENCE</scope>
    <source>
        <strain evidence="12">Doubled-haploid Pahang</strain>
    </source>
</reference>
<name>A0A804JNQ6_MUSAM</name>
<dbReference type="SUPFAM" id="SSF57667">
    <property type="entry name" value="beta-beta-alpha zinc fingers"/>
    <property type="match status" value="1"/>
</dbReference>
<keyword evidence="7" id="KW-0804">Transcription</keyword>
<keyword evidence="5" id="KW-0862">Zinc</keyword>
<dbReference type="AlphaFoldDB" id="A0A804JNQ6"/>
<organism evidence="13 14">
    <name type="scientific">Musa acuminata subsp. malaccensis</name>
    <name type="common">Wild banana</name>
    <name type="synonym">Musa malaccensis</name>
    <dbReference type="NCBI Taxonomy" id="214687"/>
    <lineage>
        <taxon>Eukaryota</taxon>
        <taxon>Viridiplantae</taxon>
        <taxon>Streptophyta</taxon>
        <taxon>Embryophyta</taxon>
        <taxon>Tracheophyta</taxon>
        <taxon>Spermatophyta</taxon>
        <taxon>Magnoliopsida</taxon>
        <taxon>Liliopsida</taxon>
        <taxon>Zingiberales</taxon>
        <taxon>Musaceae</taxon>
        <taxon>Musa</taxon>
    </lineage>
</organism>
<keyword evidence="2" id="KW-0479">Metal-binding</keyword>
<proteinExistence type="inferred from homology"/>
<dbReference type="Gene3D" id="3.30.160.60">
    <property type="entry name" value="Classic Zinc Finger"/>
    <property type="match status" value="2"/>
</dbReference>
<feature type="domain" description="C2H2-type" evidence="11">
    <location>
        <begin position="113"/>
        <end position="135"/>
    </location>
</feature>
<dbReference type="PROSITE" id="PS50157">
    <property type="entry name" value="ZINC_FINGER_C2H2_2"/>
    <property type="match status" value="2"/>
</dbReference>
<dbReference type="Pfam" id="PF00096">
    <property type="entry name" value="zf-C2H2"/>
    <property type="match status" value="1"/>
</dbReference>
<dbReference type="InterPro" id="IPR031140">
    <property type="entry name" value="IDD1-16"/>
</dbReference>
<dbReference type="GO" id="GO:0008270">
    <property type="term" value="F:zinc ion binding"/>
    <property type="evidence" value="ECO:0007669"/>
    <property type="project" value="UniProtKB-KW"/>
</dbReference>
<dbReference type="GO" id="GO:0005634">
    <property type="term" value="C:nucleus"/>
    <property type="evidence" value="ECO:0000318"/>
    <property type="project" value="GO_Central"/>
</dbReference>
<evidence type="ECO:0000256" key="10">
    <source>
        <dbReference type="SAM" id="MobiDB-lite"/>
    </source>
</evidence>
<reference evidence="13" key="2">
    <citation type="submission" date="2021-05" db="UniProtKB">
        <authorList>
            <consortium name="EnsemblPlants"/>
        </authorList>
    </citation>
    <scope>IDENTIFICATION</scope>
    <source>
        <strain evidence="13">subsp. malaccensis</strain>
    </source>
</reference>
<dbReference type="Pfam" id="PF22996">
    <property type="entry name" value="C2H2-2nd_BIRD-IDD"/>
    <property type="match status" value="1"/>
</dbReference>
<dbReference type="InterPro" id="IPR013087">
    <property type="entry name" value="Znf_C2H2_type"/>
</dbReference>
<dbReference type="EnsemblPlants" id="Ma06_t34640.1">
    <property type="protein sequence ID" value="Ma06_p34640.1"/>
    <property type="gene ID" value="Ma06_g34640"/>
</dbReference>
<evidence type="ECO:0000256" key="2">
    <source>
        <dbReference type="ARBA" id="ARBA00022723"/>
    </source>
</evidence>
<dbReference type="InterPro" id="IPR055187">
    <property type="entry name" value="C2CH-3rd_BIRD-IDD"/>
</dbReference>
<comment type="similarity">
    <text evidence="1">Belongs to the krueppel C2H2-type zinc-finger protein family.</text>
</comment>
<keyword evidence="6" id="KW-0805">Transcription regulation</keyword>
<dbReference type="PANTHER" id="PTHR10593">
    <property type="entry name" value="SERINE/THREONINE-PROTEIN KINASE RIO"/>
    <property type="match status" value="1"/>
</dbReference>
<dbReference type="InterPro" id="IPR055186">
    <property type="entry name" value="C2H2-2nd_BIRD-IDD"/>
</dbReference>
<dbReference type="Gramene" id="Ma06_t34640.1">
    <property type="protein sequence ID" value="Ma06_p34640.1"/>
    <property type="gene ID" value="Ma06_g34640"/>
</dbReference>
<dbReference type="EMBL" id="HG996471">
    <property type="protein sequence ID" value="CAG1848289.1"/>
    <property type="molecule type" value="Genomic_DNA"/>
</dbReference>
<feature type="domain" description="C2H2-type" evidence="11">
    <location>
        <begin position="37"/>
        <end position="59"/>
    </location>
</feature>
<evidence type="ECO:0000256" key="5">
    <source>
        <dbReference type="ARBA" id="ARBA00022833"/>
    </source>
</evidence>
<keyword evidence="14" id="KW-1185">Reference proteome</keyword>